<keyword evidence="2" id="KW-1185">Reference proteome</keyword>
<protein>
    <submittedName>
        <fullName evidence="1">Uncharacterized protein</fullName>
    </submittedName>
</protein>
<accession>A0A4C1TYI7</accession>
<evidence type="ECO:0000313" key="1">
    <source>
        <dbReference type="EMBL" id="GBP19143.1"/>
    </source>
</evidence>
<gene>
    <name evidence="1" type="ORF">EVAR_83456_1</name>
</gene>
<dbReference type="OrthoDB" id="425681at2759"/>
<proteinExistence type="predicted"/>
<organism evidence="1 2">
    <name type="scientific">Eumeta variegata</name>
    <name type="common">Bagworm moth</name>
    <name type="synonym">Eumeta japonica</name>
    <dbReference type="NCBI Taxonomy" id="151549"/>
    <lineage>
        <taxon>Eukaryota</taxon>
        <taxon>Metazoa</taxon>
        <taxon>Ecdysozoa</taxon>
        <taxon>Arthropoda</taxon>
        <taxon>Hexapoda</taxon>
        <taxon>Insecta</taxon>
        <taxon>Pterygota</taxon>
        <taxon>Neoptera</taxon>
        <taxon>Endopterygota</taxon>
        <taxon>Lepidoptera</taxon>
        <taxon>Glossata</taxon>
        <taxon>Ditrysia</taxon>
        <taxon>Tineoidea</taxon>
        <taxon>Psychidae</taxon>
        <taxon>Oiketicinae</taxon>
        <taxon>Eumeta</taxon>
    </lineage>
</organism>
<dbReference type="Proteomes" id="UP000299102">
    <property type="component" value="Unassembled WGS sequence"/>
</dbReference>
<reference evidence="1 2" key="1">
    <citation type="journal article" date="2019" name="Commun. Biol.">
        <title>The bagworm genome reveals a unique fibroin gene that provides high tensile strength.</title>
        <authorList>
            <person name="Kono N."/>
            <person name="Nakamura H."/>
            <person name="Ohtoshi R."/>
            <person name="Tomita M."/>
            <person name="Numata K."/>
            <person name="Arakawa K."/>
        </authorList>
    </citation>
    <scope>NUCLEOTIDE SEQUENCE [LARGE SCALE GENOMIC DNA]</scope>
</reference>
<evidence type="ECO:0000313" key="2">
    <source>
        <dbReference type="Proteomes" id="UP000299102"/>
    </source>
</evidence>
<dbReference type="AlphaFoldDB" id="A0A4C1TYI7"/>
<dbReference type="EMBL" id="BGZK01000104">
    <property type="protein sequence ID" value="GBP19143.1"/>
    <property type="molecule type" value="Genomic_DNA"/>
</dbReference>
<sequence>MDERSVKCILYADHQVILASSAYRLQEMKANVSDGKVGKGRPIKSYVDHIGGILEKGQILNIGNRRACMKRLIDGSEAKEICKGSIILKSIASAYPVIRAERALLFGLWLKRDARFSLVVCAYTAIDPRTRFRFAISCFREKDSIIGESHASTSEVESAHREFEDHGADNLENFDRPYL</sequence>
<name>A0A4C1TYI7_EUMVA</name>
<comment type="caution">
    <text evidence="1">The sequence shown here is derived from an EMBL/GenBank/DDBJ whole genome shotgun (WGS) entry which is preliminary data.</text>
</comment>